<keyword evidence="7 12" id="KW-0997">Cell inner membrane</keyword>
<organism evidence="15 17">
    <name type="scientific">Legionella moravica</name>
    <dbReference type="NCBI Taxonomy" id="39962"/>
    <lineage>
        <taxon>Bacteria</taxon>
        <taxon>Pseudomonadati</taxon>
        <taxon>Pseudomonadota</taxon>
        <taxon>Gammaproteobacteria</taxon>
        <taxon>Legionellales</taxon>
        <taxon>Legionellaceae</taxon>
        <taxon>Legionella</taxon>
    </lineage>
</organism>
<comment type="similarity">
    <text evidence="3 12">Belongs to the CcmB/CycW/HelB family.</text>
</comment>
<dbReference type="PIRSF" id="PIRSF002764">
    <property type="entry name" value="CcmB"/>
    <property type="match status" value="1"/>
</dbReference>
<evidence type="ECO:0000256" key="1">
    <source>
        <dbReference type="ARBA" id="ARBA00002442"/>
    </source>
</evidence>
<evidence type="ECO:0000313" key="17">
    <source>
        <dbReference type="Proteomes" id="UP000254040"/>
    </source>
</evidence>
<feature type="transmembrane region" description="Helical" evidence="13">
    <location>
        <begin position="50"/>
        <end position="69"/>
    </location>
</feature>
<feature type="transmembrane region" description="Helical" evidence="13">
    <location>
        <begin position="164"/>
        <end position="188"/>
    </location>
</feature>
<dbReference type="Proteomes" id="UP000254040">
    <property type="component" value="Unassembled WGS sequence"/>
</dbReference>
<keyword evidence="9 12" id="KW-0201">Cytochrome c-type biogenesis</keyword>
<dbReference type="GO" id="GO:0005886">
    <property type="term" value="C:plasma membrane"/>
    <property type="evidence" value="ECO:0007669"/>
    <property type="project" value="UniProtKB-SubCell"/>
</dbReference>
<dbReference type="Pfam" id="PF03379">
    <property type="entry name" value="CcmB"/>
    <property type="match status" value="1"/>
</dbReference>
<dbReference type="RefSeq" id="WP_028385154.1">
    <property type="nucleotide sequence ID" value="NZ_CAAAJG010000026.1"/>
</dbReference>
<dbReference type="GO" id="GO:0017004">
    <property type="term" value="P:cytochrome complex assembly"/>
    <property type="evidence" value="ECO:0007669"/>
    <property type="project" value="UniProtKB-KW"/>
</dbReference>
<dbReference type="GO" id="GO:1903607">
    <property type="term" value="P:cytochrome c biosynthetic process"/>
    <property type="evidence" value="ECO:0007669"/>
    <property type="project" value="TreeGrafter"/>
</dbReference>
<keyword evidence="10 13" id="KW-1133">Transmembrane helix</keyword>
<evidence type="ECO:0000256" key="5">
    <source>
        <dbReference type="ARBA" id="ARBA00022448"/>
    </source>
</evidence>
<dbReference type="STRING" id="39962.Lmor_2941"/>
<accession>A0A378JZ72</accession>
<evidence type="ECO:0000256" key="13">
    <source>
        <dbReference type="SAM" id="Phobius"/>
    </source>
</evidence>
<dbReference type="AlphaFoldDB" id="A0A378JZ72"/>
<evidence type="ECO:0000256" key="6">
    <source>
        <dbReference type="ARBA" id="ARBA00022475"/>
    </source>
</evidence>
<keyword evidence="11 12" id="KW-0472">Membrane</keyword>
<feature type="transmembrane region" description="Helical" evidence="13">
    <location>
        <begin position="106"/>
        <end position="126"/>
    </location>
</feature>
<dbReference type="PANTHER" id="PTHR30070">
    <property type="entry name" value="HEME EXPORTER PROTEIN B"/>
    <property type="match status" value="1"/>
</dbReference>
<keyword evidence="6 12" id="KW-1003">Cell membrane</keyword>
<dbReference type="EMBL" id="UGOG01000001">
    <property type="protein sequence ID" value="STX63340.1"/>
    <property type="molecule type" value="Genomic_DNA"/>
</dbReference>
<dbReference type="OrthoDB" id="9799895at2"/>
<evidence type="ECO:0000256" key="8">
    <source>
        <dbReference type="ARBA" id="ARBA00022692"/>
    </source>
</evidence>
<dbReference type="EMBL" id="LNYN01000042">
    <property type="protein sequence ID" value="KTD30834.1"/>
    <property type="molecule type" value="Genomic_DNA"/>
</dbReference>
<evidence type="ECO:0000256" key="11">
    <source>
        <dbReference type="ARBA" id="ARBA00023136"/>
    </source>
</evidence>
<feature type="transmembrane region" description="Helical" evidence="13">
    <location>
        <begin position="194"/>
        <end position="220"/>
    </location>
</feature>
<keyword evidence="8 13" id="KW-0812">Transmembrane</keyword>
<evidence type="ECO:0000313" key="16">
    <source>
        <dbReference type="Proteomes" id="UP000054985"/>
    </source>
</evidence>
<dbReference type="GO" id="GO:0015232">
    <property type="term" value="F:heme transmembrane transporter activity"/>
    <property type="evidence" value="ECO:0007669"/>
    <property type="project" value="InterPro"/>
</dbReference>
<evidence type="ECO:0000256" key="9">
    <source>
        <dbReference type="ARBA" id="ARBA00022748"/>
    </source>
</evidence>
<evidence type="ECO:0000256" key="3">
    <source>
        <dbReference type="ARBA" id="ARBA00010544"/>
    </source>
</evidence>
<keyword evidence="5 12" id="KW-0813">Transport</keyword>
<comment type="function">
    <text evidence="1 12">Required for the export of heme to the periplasm for the biogenesis of c-type cytochromes.</text>
</comment>
<reference evidence="15 17" key="2">
    <citation type="submission" date="2018-06" db="EMBL/GenBank/DDBJ databases">
        <authorList>
            <consortium name="Pathogen Informatics"/>
            <person name="Doyle S."/>
        </authorList>
    </citation>
    <scope>NUCLEOTIDE SEQUENCE [LARGE SCALE GENOMIC DNA]</scope>
    <source>
        <strain evidence="15 17">NCTC12239</strain>
    </source>
</reference>
<gene>
    <name evidence="15" type="primary">ccmB</name>
    <name evidence="14" type="ORF">Lmor_2941</name>
    <name evidence="15" type="ORF">NCTC12239_02284</name>
</gene>
<evidence type="ECO:0000256" key="10">
    <source>
        <dbReference type="ARBA" id="ARBA00022989"/>
    </source>
</evidence>
<sequence>MNSCFVLLRTQFKRELLIQMRQIRYLVNSCLFFLMLLFLFPLTIRPELVLLRTIAPGLIWMAILLSMLLSAERLFQQDYEQGVIEQWLVSGQSLPVIISAKILAHWLFNITPLLLLSPLVALLFAFSLWETWILVLSLLCGTPALFYLCALAAAFGVGVNQRGALMALILLPLTLPLLVFGSGTLSIAMQGLPINGYLALLMAMSVIAAGFLPFAIAGVVRISQVD</sequence>
<name>A0A378JZ72_9GAMM</name>
<evidence type="ECO:0000256" key="4">
    <source>
        <dbReference type="ARBA" id="ARBA00016452"/>
    </source>
</evidence>
<dbReference type="Proteomes" id="UP000054985">
    <property type="component" value="Unassembled WGS sequence"/>
</dbReference>
<evidence type="ECO:0000256" key="7">
    <source>
        <dbReference type="ARBA" id="ARBA00022519"/>
    </source>
</evidence>
<evidence type="ECO:0000313" key="15">
    <source>
        <dbReference type="EMBL" id="STX63340.1"/>
    </source>
</evidence>
<dbReference type="InterPro" id="IPR026031">
    <property type="entry name" value="Cyt_c_CcmB_bac"/>
</dbReference>
<comment type="subcellular location">
    <subcellularLocation>
        <location evidence="2">Cell inner membrane</location>
        <topology evidence="2">Multi-pass membrane protein</topology>
    </subcellularLocation>
</comment>
<protein>
    <recommendedName>
        <fullName evidence="4 12">Heme exporter protein B</fullName>
    </recommendedName>
</protein>
<keyword evidence="16" id="KW-1185">Reference proteome</keyword>
<dbReference type="PRINTS" id="PR01414">
    <property type="entry name" value="CCMBBIOGNSIS"/>
</dbReference>
<evidence type="ECO:0000256" key="12">
    <source>
        <dbReference type="PIRNR" id="PIRNR002764"/>
    </source>
</evidence>
<dbReference type="NCBIfam" id="TIGR01190">
    <property type="entry name" value="ccmB"/>
    <property type="match status" value="1"/>
</dbReference>
<proteinExistence type="inferred from homology"/>
<reference evidence="14 16" key="1">
    <citation type="submission" date="2015-11" db="EMBL/GenBank/DDBJ databases">
        <title>Genomic analysis of 38 Legionella species identifies large and diverse effector repertoires.</title>
        <authorList>
            <person name="Burstein D."/>
            <person name="Amaro F."/>
            <person name="Zusman T."/>
            <person name="Lifshitz Z."/>
            <person name="Cohen O."/>
            <person name="Gilbert J.A."/>
            <person name="Pupko T."/>
            <person name="Shuman H.A."/>
            <person name="Segal G."/>
        </authorList>
    </citation>
    <scope>NUCLEOTIDE SEQUENCE [LARGE SCALE GENOMIC DNA]</scope>
    <source>
        <strain evidence="14 16">ATCC 43877</strain>
    </source>
</reference>
<feature type="transmembrane region" description="Helical" evidence="13">
    <location>
        <begin position="23"/>
        <end position="44"/>
    </location>
</feature>
<dbReference type="PANTHER" id="PTHR30070:SF1">
    <property type="entry name" value="CYTOCHROME C BIOGENESIS B-RELATED"/>
    <property type="match status" value="1"/>
</dbReference>
<dbReference type="InterPro" id="IPR003544">
    <property type="entry name" value="Cyt_c_biogenesis_CcmB"/>
</dbReference>
<evidence type="ECO:0000256" key="2">
    <source>
        <dbReference type="ARBA" id="ARBA00004429"/>
    </source>
</evidence>
<evidence type="ECO:0000313" key="14">
    <source>
        <dbReference type="EMBL" id="KTD30834.1"/>
    </source>
</evidence>
<feature type="transmembrane region" description="Helical" evidence="13">
    <location>
        <begin position="132"/>
        <end position="157"/>
    </location>
</feature>